<dbReference type="SUPFAM" id="SSF54928">
    <property type="entry name" value="RNA-binding domain, RBD"/>
    <property type="match status" value="1"/>
</dbReference>
<evidence type="ECO:0000313" key="5">
    <source>
        <dbReference type="Proteomes" id="UP000250235"/>
    </source>
</evidence>
<keyword evidence="5" id="KW-1185">Reference proteome</keyword>
<dbReference type="PANTHER" id="PTHR31346">
    <property type="entry name" value="MULTIPLE ORGANELLAR RNA EDITING FACTOR 2, CHLOROPLASTIC-RELATED-RELATED"/>
    <property type="match status" value="1"/>
</dbReference>
<reference evidence="4 5" key="1">
    <citation type="journal article" date="2015" name="Proc. Natl. Acad. Sci. U.S.A.">
        <title>The resurrection genome of Boea hygrometrica: A blueprint for survival of dehydration.</title>
        <authorList>
            <person name="Xiao L."/>
            <person name="Yang G."/>
            <person name="Zhang L."/>
            <person name="Yang X."/>
            <person name="Zhao S."/>
            <person name="Ji Z."/>
            <person name="Zhou Q."/>
            <person name="Hu M."/>
            <person name="Wang Y."/>
            <person name="Chen M."/>
            <person name="Xu Y."/>
            <person name="Jin H."/>
            <person name="Xiao X."/>
            <person name="Hu G."/>
            <person name="Bao F."/>
            <person name="Hu Y."/>
            <person name="Wan P."/>
            <person name="Li L."/>
            <person name="Deng X."/>
            <person name="Kuang T."/>
            <person name="Xiang C."/>
            <person name="Zhu J.K."/>
            <person name="Oliver M.J."/>
            <person name="He Y."/>
        </authorList>
    </citation>
    <scope>NUCLEOTIDE SEQUENCE [LARGE SCALE GENOMIC DNA]</scope>
    <source>
        <strain evidence="5">cv. XS01</strain>
    </source>
</reference>
<evidence type="ECO:0000259" key="3">
    <source>
        <dbReference type="PROSITE" id="PS50102"/>
    </source>
</evidence>
<dbReference type="InterPro" id="IPR054059">
    <property type="entry name" value="MORF/ORRM1/DAG-like_MORF"/>
</dbReference>
<dbReference type="AlphaFoldDB" id="A0A2Z7DD76"/>
<evidence type="ECO:0000313" key="4">
    <source>
        <dbReference type="EMBL" id="KZV55286.1"/>
    </source>
</evidence>
<dbReference type="InterPro" id="IPR039206">
    <property type="entry name" value="MORF/ORRM1/DAG-like"/>
</dbReference>
<feature type="domain" description="RRM" evidence="3">
    <location>
        <begin position="290"/>
        <end position="368"/>
    </location>
</feature>
<dbReference type="GO" id="GO:0005739">
    <property type="term" value="C:mitochondrion"/>
    <property type="evidence" value="ECO:0007669"/>
    <property type="project" value="TreeGrafter"/>
</dbReference>
<dbReference type="InterPro" id="IPR000504">
    <property type="entry name" value="RRM_dom"/>
</dbReference>
<name>A0A2Z7DD76_9LAMI</name>
<dbReference type="InterPro" id="IPR012677">
    <property type="entry name" value="Nucleotide-bd_a/b_plait_sf"/>
</dbReference>
<dbReference type="EMBL" id="KQ988979">
    <property type="protein sequence ID" value="KZV55286.1"/>
    <property type="molecule type" value="Genomic_DNA"/>
</dbReference>
<sequence length="382" mass="42231">MEAVSCSVAVTASILSAKPLKIPHLKSPVLRLKSAFHCSPISCFSSLVCAAAATPTSDSTSSTSHGRRHWMVLMETPPQEFTTKPQTIDYFVNVLEKVLGCKEDAQRCMYDASFDTHLGFCCDIDEETANELAGRPEVLLVKPDPDFDSVQKDYSSLNNVFRLQSTYSYGNTSLLFPAGTTKHWLVRMGRPAVGAIRKMNVVNYYTQVLMRVLGNEKDAQMCMYHVSWQSNYGFCCELDNECAQELAGMPGVLSVQPDENFGSNDKDYNGESGAIEDSSASLLTTNIKTKKLFVTGLSFYTSEKTLSEAFAGFGELVEVKIIMDKISKRSKGYAFVEYTTEEAANTALREMNGKIINGWMITVDVAKKNPQNYSRGNLRPAS</sequence>
<dbReference type="OrthoDB" id="4207594at2759"/>
<dbReference type="SMART" id="SM00360">
    <property type="entry name" value="RRM"/>
    <property type="match status" value="1"/>
</dbReference>
<dbReference type="Gene3D" id="3.30.70.330">
    <property type="match status" value="1"/>
</dbReference>
<gene>
    <name evidence="4" type="ORF">F511_06763</name>
</gene>
<proteinExistence type="predicted"/>
<keyword evidence="1" id="KW-0809">Transit peptide</keyword>
<dbReference type="GO" id="GO:0003723">
    <property type="term" value="F:RNA binding"/>
    <property type="evidence" value="ECO:0007669"/>
    <property type="project" value="UniProtKB-UniRule"/>
</dbReference>
<dbReference type="GO" id="GO:0080156">
    <property type="term" value="P:mitochondrial mRNA modification"/>
    <property type="evidence" value="ECO:0007669"/>
    <property type="project" value="TreeGrafter"/>
</dbReference>
<dbReference type="InterPro" id="IPR035979">
    <property type="entry name" value="RBD_domain_sf"/>
</dbReference>
<dbReference type="Gene3D" id="3.30.70.80">
    <property type="entry name" value="Peptidase S8 propeptide/proteinase inhibitor I9"/>
    <property type="match status" value="2"/>
</dbReference>
<dbReference type="PANTHER" id="PTHR31346:SF11">
    <property type="entry name" value="ORGANELLE RRM DOMAIN-CONTAINING PROTEIN 1, CHLOROPLASTIC"/>
    <property type="match status" value="1"/>
</dbReference>
<dbReference type="GO" id="GO:0016554">
    <property type="term" value="P:cytidine to uridine editing"/>
    <property type="evidence" value="ECO:0007669"/>
    <property type="project" value="InterPro"/>
</dbReference>
<dbReference type="Pfam" id="PF00076">
    <property type="entry name" value="RRM_1"/>
    <property type="match status" value="1"/>
</dbReference>
<accession>A0A2Z7DD76</accession>
<dbReference type="PROSITE" id="PS50102">
    <property type="entry name" value="RRM"/>
    <property type="match status" value="1"/>
</dbReference>
<organism evidence="4 5">
    <name type="scientific">Dorcoceras hygrometricum</name>
    <dbReference type="NCBI Taxonomy" id="472368"/>
    <lineage>
        <taxon>Eukaryota</taxon>
        <taxon>Viridiplantae</taxon>
        <taxon>Streptophyta</taxon>
        <taxon>Embryophyta</taxon>
        <taxon>Tracheophyta</taxon>
        <taxon>Spermatophyta</taxon>
        <taxon>Magnoliopsida</taxon>
        <taxon>eudicotyledons</taxon>
        <taxon>Gunneridae</taxon>
        <taxon>Pentapetalae</taxon>
        <taxon>asterids</taxon>
        <taxon>lamiids</taxon>
        <taxon>Lamiales</taxon>
        <taxon>Gesneriaceae</taxon>
        <taxon>Didymocarpoideae</taxon>
        <taxon>Trichosporeae</taxon>
        <taxon>Loxocarpinae</taxon>
        <taxon>Dorcoceras</taxon>
    </lineage>
</organism>
<dbReference type="Proteomes" id="UP000250235">
    <property type="component" value="Unassembled WGS sequence"/>
</dbReference>
<dbReference type="InterPro" id="IPR037045">
    <property type="entry name" value="S8pro/Inhibitor_I9_sf"/>
</dbReference>
<dbReference type="Pfam" id="PF21864">
    <property type="entry name" value="MORF_dom"/>
    <property type="match status" value="2"/>
</dbReference>
<protein>
    <recommendedName>
        <fullName evidence="3">RRM domain-containing protein</fullName>
    </recommendedName>
</protein>
<evidence type="ECO:0000256" key="1">
    <source>
        <dbReference type="ARBA" id="ARBA00022946"/>
    </source>
</evidence>
<evidence type="ECO:0000256" key="2">
    <source>
        <dbReference type="PROSITE-ProRule" id="PRU00176"/>
    </source>
</evidence>
<keyword evidence="2" id="KW-0694">RNA-binding</keyword>